<reference evidence="1 2" key="1">
    <citation type="submission" date="2021-04" db="EMBL/GenBank/DDBJ databases">
        <title>The complete genome sequence of Neokomagataea sp. TBRC 2177.</title>
        <authorList>
            <person name="Charoenyingcharoen P."/>
            <person name="Yukphan P."/>
        </authorList>
    </citation>
    <scope>NUCLEOTIDE SEQUENCE [LARGE SCALE GENOMIC DNA]</scope>
    <source>
        <strain evidence="1 2">TBRC 2177</strain>
    </source>
</reference>
<evidence type="ECO:0000313" key="2">
    <source>
        <dbReference type="Proteomes" id="UP000677812"/>
    </source>
</evidence>
<comment type="caution">
    <text evidence="1">The sequence shown here is derived from an EMBL/GenBank/DDBJ whole genome shotgun (WGS) entry which is preliminary data.</text>
</comment>
<keyword evidence="2" id="KW-1185">Reference proteome</keyword>
<gene>
    <name evidence="1" type="ORF">KB213_12740</name>
</gene>
<accession>A0ABS5EAJ1</accession>
<dbReference type="EMBL" id="JAGRQH010000303">
    <property type="protein sequence ID" value="MBR0560899.1"/>
    <property type="molecule type" value="Genomic_DNA"/>
</dbReference>
<dbReference type="RefSeq" id="WP_408903749.1">
    <property type="nucleotide sequence ID" value="NZ_JAGRQH010000303.1"/>
</dbReference>
<feature type="non-terminal residue" evidence="1">
    <location>
        <position position="68"/>
    </location>
</feature>
<name>A0ABS5EAJ1_9PROT</name>
<protein>
    <recommendedName>
        <fullName evidence="3">DUF2063 domain-containing protein</fullName>
    </recommendedName>
</protein>
<sequence>SLALALPADDQHAFLNALEHLFRPLTNGVLSSAPNPVASLFGDDLPVTALLELASAWLDQHTDRLVLI</sequence>
<organism evidence="1 2">
    <name type="scientific">Neokomagataea anthophila</name>
    <dbReference type="NCBI Taxonomy" id="2826925"/>
    <lineage>
        <taxon>Bacteria</taxon>
        <taxon>Pseudomonadati</taxon>
        <taxon>Pseudomonadota</taxon>
        <taxon>Alphaproteobacteria</taxon>
        <taxon>Acetobacterales</taxon>
        <taxon>Acetobacteraceae</taxon>
        <taxon>Neokomagataea</taxon>
    </lineage>
</organism>
<dbReference type="Proteomes" id="UP000677812">
    <property type="component" value="Unassembled WGS sequence"/>
</dbReference>
<feature type="non-terminal residue" evidence="1">
    <location>
        <position position="1"/>
    </location>
</feature>
<evidence type="ECO:0008006" key="3">
    <source>
        <dbReference type="Google" id="ProtNLM"/>
    </source>
</evidence>
<evidence type="ECO:0000313" key="1">
    <source>
        <dbReference type="EMBL" id="MBR0560899.1"/>
    </source>
</evidence>
<proteinExistence type="predicted"/>